<sequence>MGEITSISWTDATWNPWTGCQKVSPGCDGCYAEHLMERRFGRVEWGPHGERRQAAKRSFRLPYRLDRKAAKRGERPFVFPLSLGDIFDNRAPEPLRRAVFDVMRATPNLLYLALTKRPGNIIPMAEAAGGLPPNVALGTSCEDQVRFDQRMPQLVEAQGALGSAFLFVSIEPFLSEIDASRHIDQLQWIITGGPTDQGPYKAPPLNPRWAVQLRDQAAAAGVAFHHKQNGEWLPAEDAKRLGVKGSETVHPWKWGPAMVRVGRRQAGRLLEGRIYDARPEAARLAA</sequence>
<gene>
    <name evidence="1" type="ORF">EZH22_30520</name>
</gene>
<proteinExistence type="predicted"/>
<dbReference type="InterPro" id="IPR011101">
    <property type="entry name" value="DUF5131"/>
</dbReference>
<dbReference type="KEGG" id="xdi:EZH22_30520"/>
<evidence type="ECO:0000313" key="2">
    <source>
        <dbReference type="Proteomes" id="UP000596427"/>
    </source>
</evidence>
<accession>A0A974PUL8</accession>
<organism evidence="1 2">
    <name type="scientific">Xanthobacter dioxanivorans</name>
    <dbReference type="NCBI Taxonomy" id="2528964"/>
    <lineage>
        <taxon>Bacteria</taxon>
        <taxon>Pseudomonadati</taxon>
        <taxon>Pseudomonadota</taxon>
        <taxon>Alphaproteobacteria</taxon>
        <taxon>Hyphomicrobiales</taxon>
        <taxon>Xanthobacteraceae</taxon>
        <taxon>Xanthobacter</taxon>
    </lineage>
</organism>
<reference evidence="1 2" key="1">
    <citation type="submission" date="2020-10" db="EMBL/GenBank/DDBJ databases">
        <title>Degradation of 1,4-Dioxane by Xanthobacter sp. YN2, via a Novel Group-2 Soluble Di-Iron Monooxygenase.</title>
        <authorList>
            <person name="Ma F."/>
            <person name="Wang Y."/>
            <person name="Yang J."/>
            <person name="Guo H."/>
            <person name="Su D."/>
            <person name="Yu L."/>
        </authorList>
    </citation>
    <scope>NUCLEOTIDE SEQUENCE [LARGE SCALE GENOMIC DNA]</scope>
    <source>
        <strain evidence="1 2">YN2</strain>
        <plasmid evidence="1 2">unnamed2</plasmid>
    </source>
</reference>
<dbReference type="EMBL" id="CP063364">
    <property type="protein sequence ID" value="QRG10064.1"/>
    <property type="molecule type" value="Genomic_DNA"/>
</dbReference>
<dbReference type="RefSeq" id="WP_203196945.1">
    <property type="nucleotide sequence ID" value="NZ_CP063364.1"/>
</dbReference>
<geneLocation type="plasmid" evidence="1 2">
    <name>unnamed2</name>
</geneLocation>
<protein>
    <submittedName>
        <fullName evidence="1">DUF5131 family protein</fullName>
    </submittedName>
</protein>
<evidence type="ECO:0000313" key="1">
    <source>
        <dbReference type="EMBL" id="QRG10064.1"/>
    </source>
</evidence>
<keyword evidence="2" id="KW-1185">Reference proteome</keyword>
<keyword evidence="1" id="KW-0614">Plasmid</keyword>
<dbReference type="AlphaFoldDB" id="A0A974PUL8"/>
<dbReference type="Proteomes" id="UP000596427">
    <property type="component" value="Plasmid unnamed2"/>
</dbReference>
<dbReference type="Pfam" id="PF07505">
    <property type="entry name" value="DUF5131"/>
    <property type="match status" value="1"/>
</dbReference>
<name>A0A974PUL8_9HYPH</name>